<evidence type="ECO:0000313" key="3">
    <source>
        <dbReference type="Proteomes" id="UP001258315"/>
    </source>
</evidence>
<keyword evidence="1" id="KW-1133">Transmembrane helix</keyword>
<dbReference type="Proteomes" id="UP001258315">
    <property type="component" value="Unassembled WGS sequence"/>
</dbReference>
<accession>A0ABU3GVK9</accession>
<organism evidence="2 3">
    <name type="scientific">Mucilaginibacter terrae</name>
    <dbReference type="NCBI Taxonomy" id="1955052"/>
    <lineage>
        <taxon>Bacteria</taxon>
        <taxon>Pseudomonadati</taxon>
        <taxon>Bacteroidota</taxon>
        <taxon>Sphingobacteriia</taxon>
        <taxon>Sphingobacteriales</taxon>
        <taxon>Sphingobacteriaceae</taxon>
        <taxon>Mucilaginibacter</taxon>
    </lineage>
</organism>
<keyword evidence="1" id="KW-0812">Transmembrane</keyword>
<protein>
    <submittedName>
        <fullName evidence="2">Uncharacterized protein</fullName>
    </submittedName>
</protein>
<gene>
    <name evidence="2" type="ORF">QE417_002885</name>
</gene>
<dbReference type="InterPro" id="IPR036629">
    <property type="entry name" value="YjbJ_sf"/>
</dbReference>
<name>A0ABU3GVK9_9SPHI</name>
<comment type="caution">
    <text evidence="2">The sequence shown here is derived from an EMBL/GenBank/DDBJ whole genome shotgun (WGS) entry which is preliminary data.</text>
</comment>
<evidence type="ECO:0000256" key="1">
    <source>
        <dbReference type="SAM" id="Phobius"/>
    </source>
</evidence>
<dbReference type="EMBL" id="JAVLVU010000001">
    <property type="protein sequence ID" value="MDT3403813.1"/>
    <property type="molecule type" value="Genomic_DNA"/>
</dbReference>
<proteinExistence type="predicted"/>
<dbReference type="Gene3D" id="1.10.1470.10">
    <property type="entry name" value="YjbJ"/>
    <property type="match status" value="1"/>
</dbReference>
<reference evidence="3" key="1">
    <citation type="submission" date="2023-07" db="EMBL/GenBank/DDBJ databases">
        <title>Functional and genomic diversity of the sorghum phyllosphere microbiome.</title>
        <authorList>
            <person name="Shade A."/>
        </authorList>
    </citation>
    <scope>NUCLEOTIDE SEQUENCE [LARGE SCALE GENOMIC DNA]</scope>
    <source>
        <strain evidence="3">SORGH_AS_0422</strain>
    </source>
</reference>
<feature type="transmembrane region" description="Helical" evidence="1">
    <location>
        <begin position="14"/>
        <end position="35"/>
    </location>
</feature>
<evidence type="ECO:0000313" key="2">
    <source>
        <dbReference type="EMBL" id="MDT3403813.1"/>
    </source>
</evidence>
<keyword evidence="1" id="KW-0472">Membrane</keyword>
<keyword evidence="3" id="KW-1185">Reference proteome</keyword>
<sequence>MFITDNGLTPTTEFLLNLLWISFFYIFVIMAQVSISNKDWPRVKIKLKRKYNHLSEEDLQYTEGQEDKLITTLAERVNRNADYVVFTLKKALVNIDNNRL</sequence>